<gene>
    <name evidence="1" type="ORF">S06H3_56520</name>
</gene>
<dbReference type="EMBL" id="BARV01036360">
    <property type="protein sequence ID" value="GAI53143.1"/>
    <property type="molecule type" value="Genomic_DNA"/>
</dbReference>
<reference evidence="1" key="1">
    <citation type="journal article" date="2014" name="Front. Microbiol.">
        <title>High frequency of phylogenetically diverse reductive dehalogenase-homologous genes in deep subseafloor sedimentary metagenomes.</title>
        <authorList>
            <person name="Kawai M."/>
            <person name="Futagami T."/>
            <person name="Toyoda A."/>
            <person name="Takaki Y."/>
            <person name="Nishi S."/>
            <person name="Hori S."/>
            <person name="Arai W."/>
            <person name="Tsubouchi T."/>
            <person name="Morono Y."/>
            <person name="Uchiyama I."/>
            <person name="Ito T."/>
            <person name="Fujiyama A."/>
            <person name="Inagaki F."/>
            <person name="Takami H."/>
        </authorList>
    </citation>
    <scope>NUCLEOTIDE SEQUENCE</scope>
    <source>
        <strain evidence="1">Expedition CK06-06</strain>
    </source>
</reference>
<sequence length="51" mass="5914">MDWLSDNWQWVLVGFYVVEKIVKVTPAVWDDILVDGIKSLCTALYNALRKT</sequence>
<organism evidence="1">
    <name type="scientific">marine sediment metagenome</name>
    <dbReference type="NCBI Taxonomy" id="412755"/>
    <lineage>
        <taxon>unclassified sequences</taxon>
        <taxon>metagenomes</taxon>
        <taxon>ecological metagenomes</taxon>
    </lineage>
</organism>
<dbReference type="AlphaFoldDB" id="X1PBC6"/>
<evidence type="ECO:0000313" key="1">
    <source>
        <dbReference type="EMBL" id="GAI53143.1"/>
    </source>
</evidence>
<accession>X1PBC6</accession>
<protein>
    <submittedName>
        <fullName evidence="1">Uncharacterized protein</fullName>
    </submittedName>
</protein>
<comment type="caution">
    <text evidence="1">The sequence shown here is derived from an EMBL/GenBank/DDBJ whole genome shotgun (WGS) entry which is preliminary data.</text>
</comment>
<name>X1PBC6_9ZZZZ</name>
<proteinExistence type="predicted"/>